<dbReference type="GO" id="GO:0009229">
    <property type="term" value="P:thiamine diphosphate biosynthetic process"/>
    <property type="evidence" value="ECO:0007669"/>
    <property type="project" value="InterPro"/>
</dbReference>
<dbReference type="InterPro" id="IPR027510">
    <property type="entry name" value="HMPDK_MptE"/>
</dbReference>
<comment type="caution">
    <text evidence="6">The sequence shown here is derived from an EMBL/GenBank/DDBJ whole genome shotgun (WGS) entry which is preliminary data.</text>
</comment>
<evidence type="ECO:0000256" key="2">
    <source>
        <dbReference type="ARBA" id="ARBA00022741"/>
    </source>
</evidence>
<evidence type="ECO:0000256" key="3">
    <source>
        <dbReference type="ARBA" id="ARBA00022777"/>
    </source>
</evidence>
<gene>
    <name evidence="6" type="ORF">S01H4_35470</name>
</gene>
<keyword evidence="1" id="KW-0808">Transferase</keyword>
<evidence type="ECO:0000259" key="5">
    <source>
        <dbReference type="Pfam" id="PF01973"/>
    </source>
</evidence>
<dbReference type="GO" id="GO:0004788">
    <property type="term" value="F:thiamine diphosphokinase activity"/>
    <property type="evidence" value="ECO:0007669"/>
    <property type="project" value="InterPro"/>
</dbReference>
<feature type="non-terminal residue" evidence="6">
    <location>
        <position position="1"/>
    </location>
</feature>
<evidence type="ECO:0000256" key="1">
    <source>
        <dbReference type="ARBA" id="ARBA00022679"/>
    </source>
</evidence>
<dbReference type="EMBL" id="BART01018865">
    <property type="protein sequence ID" value="GAG78982.1"/>
    <property type="molecule type" value="Genomic_DNA"/>
</dbReference>
<dbReference type="PANTHER" id="PTHR39648">
    <property type="entry name" value="6-HYDROXYMETHYL-7,8-DIHYDROPTERIN PYROPHOSPHOKINASE"/>
    <property type="match status" value="1"/>
</dbReference>
<dbReference type="InterPro" id="IPR002826">
    <property type="entry name" value="MptE-like"/>
</dbReference>
<keyword evidence="3" id="KW-0418">Kinase</keyword>
<dbReference type="PANTHER" id="PTHR39648:SF1">
    <property type="entry name" value="6-HYDROXYMETHYL-7,8-DIHYDROPTERIN PYROPHOSPHOKINASE"/>
    <property type="match status" value="1"/>
</dbReference>
<keyword evidence="2" id="KW-0547">Nucleotide-binding</keyword>
<reference evidence="6" key="1">
    <citation type="journal article" date="2014" name="Front. Microbiol.">
        <title>High frequency of phylogenetically diverse reductive dehalogenase-homologous genes in deep subseafloor sedimentary metagenomes.</title>
        <authorList>
            <person name="Kawai M."/>
            <person name="Futagami T."/>
            <person name="Toyoda A."/>
            <person name="Takaki Y."/>
            <person name="Nishi S."/>
            <person name="Hori S."/>
            <person name="Arai W."/>
            <person name="Tsubouchi T."/>
            <person name="Morono Y."/>
            <person name="Uchiyama I."/>
            <person name="Ito T."/>
            <person name="Fujiyama A."/>
            <person name="Inagaki F."/>
            <person name="Takami H."/>
        </authorList>
    </citation>
    <scope>NUCLEOTIDE SEQUENCE</scope>
    <source>
        <strain evidence="6">Expedition CK06-06</strain>
    </source>
</reference>
<dbReference type="AlphaFoldDB" id="X1BCS6"/>
<dbReference type="GO" id="GO:0003848">
    <property type="term" value="F:2-amino-4-hydroxy-6-hydroxymethyldihydropteridine diphosphokinase activity"/>
    <property type="evidence" value="ECO:0007669"/>
    <property type="project" value="InterPro"/>
</dbReference>
<dbReference type="Pfam" id="PF01973">
    <property type="entry name" value="MptE-like"/>
    <property type="match status" value="1"/>
</dbReference>
<evidence type="ECO:0000313" key="6">
    <source>
        <dbReference type="EMBL" id="GAG78982.1"/>
    </source>
</evidence>
<dbReference type="GO" id="GO:0016301">
    <property type="term" value="F:kinase activity"/>
    <property type="evidence" value="ECO:0007669"/>
    <property type="project" value="UniProtKB-KW"/>
</dbReference>
<feature type="domain" description="6-hydroxymethylpterin diphosphokinase MptE-like" evidence="5">
    <location>
        <begin position="3"/>
        <end position="124"/>
    </location>
</feature>
<sequence>QHVQTLKERSDYQDLVFVAADGAVSLLIEQNCACDIIVTDLDGDYNHIKQALQNGALGIIHGHGDNIDKIREMVPSLGSVLGSTQVEPTERVFLWGGFTDGDRACYVVINYAPRRIILAGMDFGKVVGKWSKPSHETHFAAPRMKLIKLEIAHELITTLFERVNIPCTILQSVPGNEGEE</sequence>
<accession>X1BCS6</accession>
<dbReference type="SUPFAM" id="SSF63999">
    <property type="entry name" value="Thiamin pyrophosphokinase, catalytic domain"/>
    <property type="match status" value="1"/>
</dbReference>
<keyword evidence="4" id="KW-0067">ATP-binding</keyword>
<protein>
    <recommendedName>
        <fullName evidence="5">6-hydroxymethylpterin diphosphokinase MptE-like domain-containing protein</fullName>
    </recommendedName>
</protein>
<evidence type="ECO:0000256" key="4">
    <source>
        <dbReference type="ARBA" id="ARBA00022840"/>
    </source>
</evidence>
<proteinExistence type="predicted"/>
<dbReference type="GO" id="GO:0005524">
    <property type="term" value="F:ATP binding"/>
    <property type="evidence" value="ECO:0007669"/>
    <property type="project" value="UniProtKB-KW"/>
</dbReference>
<dbReference type="InterPro" id="IPR036759">
    <property type="entry name" value="TPK_catalytic_sf"/>
</dbReference>
<organism evidence="6">
    <name type="scientific">marine sediment metagenome</name>
    <dbReference type="NCBI Taxonomy" id="412755"/>
    <lineage>
        <taxon>unclassified sequences</taxon>
        <taxon>metagenomes</taxon>
        <taxon>ecological metagenomes</taxon>
    </lineage>
</organism>
<name>X1BCS6_9ZZZZ</name>